<dbReference type="Proteomes" id="UP000245609">
    <property type="component" value="Unassembled WGS sequence"/>
</dbReference>
<accession>A0A2T9Y6H9</accession>
<dbReference type="PANTHER" id="PTHR45750:SF3">
    <property type="entry name" value="HISTONE ACETYLTRANSFERASE"/>
    <property type="match status" value="1"/>
</dbReference>
<gene>
    <name evidence="1" type="ORF">BB560_006418</name>
</gene>
<feature type="non-terminal residue" evidence="1">
    <location>
        <position position="1"/>
    </location>
</feature>
<dbReference type="PANTHER" id="PTHR45750">
    <property type="entry name" value="GH11602P"/>
    <property type="match status" value="1"/>
</dbReference>
<dbReference type="GO" id="GO:0010484">
    <property type="term" value="F:histone H3 acetyltransferase activity"/>
    <property type="evidence" value="ECO:0007669"/>
    <property type="project" value="TreeGrafter"/>
</dbReference>
<dbReference type="AlphaFoldDB" id="A0A2T9Y6H9"/>
<dbReference type="STRING" id="133381.A0A2T9Y6H9"/>
<dbReference type="InterPro" id="IPR037800">
    <property type="entry name" value="GCN5"/>
</dbReference>
<organism evidence="1 2">
    <name type="scientific">Smittium megazygosporum</name>
    <dbReference type="NCBI Taxonomy" id="133381"/>
    <lineage>
        <taxon>Eukaryota</taxon>
        <taxon>Fungi</taxon>
        <taxon>Fungi incertae sedis</taxon>
        <taxon>Zoopagomycota</taxon>
        <taxon>Kickxellomycotina</taxon>
        <taxon>Harpellomycetes</taxon>
        <taxon>Harpellales</taxon>
        <taxon>Legeriomycetaceae</taxon>
        <taxon>Smittium</taxon>
    </lineage>
</organism>
<dbReference type="GO" id="GO:0000123">
    <property type="term" value="C:histone acetyltransferase complex"/>
    <property type="evidence" value="ECO:0007669"/>
    <property type="project" value="TreeGrafter"/>
</dbReference>
<reference evidence="1 2" key="1">
    <citation type="journal article" date="2018" name="MBio">
        <title>Comparative Genomics Reveals the Core Gene Toolbox for the Fungus-Insect Symbiosis.</title>
        <authorList>
            <person name="Wang Y."/>
            <person name="Stata M."/>
            <person name="Wang W."/>
            <person name="Stajich J.E."/>
            <person name="White M.M."/>
            <person name="Moncalvo J.M."/>
        </authorList>
    </citation>
    <scope>NUCLEOTIDE SEQUENCE [LARGE SCALE GENOMIC DNA]</scope>
    <source>
        <strain evidence="1 2">SC-DP-2</strain>
    </source>
</reference>
<protein>
    <submittedName>
        <fullName evidence="1">Uncharacterized protein</fullName>
    </submittedName>
</protein>
<keyword evidence="2" id="KW-1185">Reference proteome</keyword>
<sequence length="62" mass="7056">AKSESKEQHDISSSLEKLDFRIITNNATPDSLILLSGLKSIFQRQLPNMSGDYIARLVFDRF</sequence>
<comment type="caution">
    <text evidence="1">The sequence shown here is derived from an EMBL/GenBank/DDBJ whole genome shotgun (WGS) entry which is preliminary data.</text>
</comment>
<dbReference type="EMBL" id="MBFS01003215">
    <property type="protein sequence ID" value="PVU87940.1"/>
    <property type="molecule type" value="Genomic_DNA"/>
</dbReference>
<dbReference type="Gene3D" id="3.40.630.30">
    <property type="match status" value="1"/>
</dbReference>
<evidence type="ECO:0000313" key="2">
    <source>
        <dbReference type="Proteomes" id="UP000245609"/>
    </source>
</evidence>
<proteinExistence type="predicted"/>
<evidence type="ECO:0000313" key="1">
    <source>
        <dbReference type="EMBL" id="PVU87940.1"/>
    </source>
</evidence>
<name>A0A2T9Y6H9_9FUNG</name>
<dbReference type="OrthoDB" id="1937912at2759"/>
<dbReference type="GO" id="GO:0045944">
    <property type="term" value="P:positive regulation of transcription by RNA polymerase II"/>
    <property type="evidence" value="ECO:0007669"/>
    <property type="project" value="TreeGrafter"/>
</dbReference>